<feature type="active site" evidence="16">
    <location>
        <position position="295"/>
    </location>
</feature>
<dbReference type="GO" id="GO:0005829">
    <property type="term" value="C:cytosol"/>
    <property type="evidence" value="ECO:0007669"/>
    <property type="project" value="TreeGrafter"/>
</dbReference>
<dbReference type="SUPFAM" id="SSF56176">
    <property type="entry name" value="FAD-binding/transporter-associated domain-like"/>
    <property type="match status" value="1"/>
</dbReference>
<feature type="active site" description="Proton donor" evidence="16">
    <location>
        <position position="225"/>
    </location>
</feature>
<sequence length="302" mass="33006">MNTILEELRQKIAPERVLTKEPMKKHTTFRIGGEAELYIIPETIEEVQWTVKTARKHEIPMFILGNGSNLLVGDRGIDGIVLQIYKNMNEITVNGTEITAQAGALLSSIAREAQNRSLTGFEFAGGIPGTFGGAITMNAGAYGGEMIQVLKEATVLTKEGEILTLSAEELELGYRTSNVITCGYTVLSGTLSLKEGDPSEIKKQMDEYSMARKTKQPLELPSAGSTFKRPEGYFAGKLIDDAGLRGYQVGGARVSDKHCGFVVNQENATAKDVLQLIEDVQKTVKEKFGVDLEPEVKRVGKF</sequence>
<dbReference type="Pfam" id="PF02873">
    <property type="entry name" value="MurB_C"/>
    <property type="match status" value="1"/>
</dbReference>
<dbReference type="Gene3D" id="3.30.465.10">
    <property type="match status" value="1"/>
</dbReference>
<dbReference type="EC" id="1.3.1.98" evidence="16"/>
<comment type="subcellular location">
    <subcellularLocation>
        <location evidence="3 16">Cytoplasm</location>
    </subcellularLocation>
</comment>
<evidence type="ECO:0000256" key="15">
    <source>
        <dbReference type="ARBA" id="ARBA00048914"/>
    </source>
</evidence>
<comment type="catalytic activity">
    <reaction evidence="15 16">
        <text>UDP-N-acetyl-alpha-D-muramate + NADP(+) = UDP-N-acetyl-3-O-(1-carboxyvinyl)-alpha-D-glucosamine + NADPH + H(+)</text>
        <dbReference type="Rhea" id="RHEA:12248"/>
        <dbReference type="ChEBI" id="CHEBI:15378"/>
        <dbReference type="ChEBI" id="CHEBI:57783"/>
        <dbReference type="ChEBI" id="CHEBI:58349"/>
        <dbReference type="ChEBI" id="CHEBI:68483"/>
        <dbReference type="ChEBI" id="CHEBI:70757"/>
        <dbReference type="EC" id="1.3.1.98"/>
    </reaction>
</comment>
<evidence type="ECO:0000256" key="2">
    <source>
        <dbReference type="ARBA" id="ARBA00003921"/>
    </source>
</evidence>
<dbReference type="Pfam" id="PF01565">
    <property type="entry name" value="FAD_binding_4"/>
    <property type="match status" value="1"/>
</dbReference>
<keyword evidence="8 16" id="KW-0274">FAD</keyword>
<evidence type="ECO:0000256" key="4">
    <source>
        <dbReference type="ARBA" id="ARBA00004752"/>
    </source>
</evidence>
<proteinExistence type="inferred from homology"/>
<keyword evidence="11 16" id="KW-0573">Peptidoglycan synthesis</keyword>
<keyword evidence="7 16" id="KW-0285">Flavoprotein</keyword>
<evidence type="ECO:0000256" key="7">
    <source>
        <dbReference type="ARBA" id="ARBA00022630"/>
    </source>
</evidence>
<dbReference type="GO" id="GO:0008360">
    <property type="term" value="P:regulation of cell shape"/>
    <property type="evidence" value="ECO:0007669"/>
    <property type="project" value="UniProtKB-KW"/>
</dbReference>
<keyword evidence="12 16" id="KW-0560">Oxidoreductase</keyword>
<keyword evidence="14 16" id="KW-0961">Cell wall biogenesis/degradation</keyword>
<evidence type="ECO:0000256" key="6">
    <source>
        <dbReference type="ARBA" id="ARBA00022618"/>
    </source>
</evidence>
<evidence type="ECO:0000313" key="17">
    <source>
        <dbReference type="EMBL" id="VYS73133.1"/>
    </source>
</evidence>
<keyword evidence="13 16" id="KW-0131">Cell cycle</keyword>
<keyword evidence="9 16" id="KW-0521">NADP</keyword>
<dbReference type="Gene3D" id="3.90.78.10">
    <property type="entry name" value="UDP-N-acetylenolpyruvoylglucosamine reductase, C-terminal domain"/>
    <property type="match status" value="1"/>
</dbReference>
<evidence type="ECO:0000256" key="3">
    <source>
        <dbReference type="ARBA" id="ARBA00004496"/>
    </source>
</evidence>
<dbReference type="GO" id="GO:0071949">
    <property type="term" value="F:FAD binding"/>
    <property type="evidence" value="ECO:0007669"/>
    <property type="project" value="InterPro"/>
</dbReference>
<evidence type="ECO:0000256" key="11">
    <source>
        <dbReference type="ARBA" id="ARBA00022984"/>
    </source>
</evidence>
<keyword evidence="10 16" id="KW-0133">Cell shape</keyword>
<dbReference type="InterPro" id="IPR006094">
    <property type="entry name" value="Oxid_FAD_bind_N"/>
</dbReference>
<dbReference type="PANTHER" id="PTHR21071:SF4">
    <property type="entry name" value="UDP-N-ACETYLENOLPYRUVOYLGLUCOSAMINE REDUCTASE"/>
    <property type="match status" value="1"/>
</dbReference>
<comment type="cofactor">
    <cofactor evidence="1 16">
        <name>FAD</name>
        <dbReference type="ChEBI" id="CHEBI:57692"/>
    </cofactor>
</comment>
<keyword evidence="6 16" id="KW-0132">Cell division</keyword>
<dbReference type="UniPathway" id="UPA00219"/>
<evidence type="ECO:0000256" key="16">
    <source>
        <dbReference type="HAMAP-Rule" id="MF_00037"/>
    </source>
</evidence>
<evidence type="ECO:0000256" key="14">
    <source>
        <dbReference type="ARBA" id="ARBA00023316"/>
    </source>
</evidence>
<evidence type="ECO:0000256" key="9">
    <source>
        <dbReference type="ARBA" id="ARBA00022857"/>
    </source>
</evidence>
<dbReference type="PROSITE" id="PS51387">
    <property type="entry name" value="FAD_PCMH"/>
    <property type="match status" value="1"/>
</dbReference>
<comment type="function">
    <text evidence="2 16">Cell wall formation.</text>
</comment>
<dbReference type="InterPro" id="IPR011601">
    <property type="entry name" value="MurB_C"/>
</dbReference>
<dbReference type="GO" id="GO:0051301">
    <property type="term" value="P:cell division"/>
    <property type="evidence" value="ECO:0007669"/>
    <property type="project" value="UniProtKB-KW"/>
</dbReference>
<dbReference type="NCBIfam" id="NF010480">
    <property type="entry name" value="PRK13905.1"/>
    <property type="match status" value="1"/>
</dbReference>
<comment type="similarity">
    <text evidence="16">Belongs to the MurB family.</text>
</comment>
<evidence type="ECO:0000256" key="1">
    <source>
        <dbReference type="ARBA" id="ARBA00001974"/>
    </source>
</evidence>
<dbReference type="InterPro" id="IPR016166">
    <property type="entry name" value="FAD-bd_PCMH"/>
</dbReference>
<evidence type="ECO:0000256" key="13">
    <source>
        <dbReference type="ARBA" id="ARBA00023306"/>
    </source>
</evidence>
<dbReference type="GO" id="GO:0009252">
    <property type="term" value="P:peptidoglycan biosynthetic process"/>
    <property type="evidence" value="ECO:0007669"/>
    <property type="project" value="UniProtKB-UniRule"/>
</dbReference>
<evidence type="ECO:0000256" key="8">
    <source>
        <dbReference type="ARBA" id="ARBA00022827"/>
    </source>
</evidence>
<comment type="pathway">
    <text evidence="4 16">Cell wall biogenesis; peptidoglycan biosynthesis.</text>
</comment>
<gene>
    <name evidence="16 17" type="primary">murB</name>
    <name evidence="17" type="ORF">ACLFYP115_00115</name>
</gene>
<dbReference type="GO" id="GO:0008762">
    <property type="term" value="F:UDP-N-acetylmuramate dehydrogenase activity"/>
    <property type="evidence" value="ECO:0007669"/>
    <property type="project" value="UniProtKB-UniRule"/>
</dbReference>
<dbReference type="SUPFAM" id="SSF56194">
    <property type="entry name" value="Uridine diphospho-N-Acetylenolpyruvylglucosamine reductase, MurB, C-terminal domain"/>
    <property type="match status" value="1"/>
</dbReference>
<dbReference type="InterPro" id="IPR016169">
    <property type="entry name" value="FAD-bd_PCMH_sub2"/>
</dbReference>
<name>A0A6N2QX35_9FIRM</name>
<reference evidence="17" key="1">
    <citation type="submission" date="2019-11" db="EMBL/GenBank/DDBJ databases">
        <authorList>
            <person name="Feng L."/>
        </authorList>
    </citation>
    <scope>NUCLEOTIDE SEQUENCE</scope>
    <source>
        <strain evidence="17">AcaccaeLFYP115</strain>
    </source>
</reference>
<dbReference type="EMBL" id="CACRSQ010000002">
    <property type="protein sequence ID" value="VYS73133.1"/>
    <property type="molecule type" value="Genomic_DNA"/>
</dbReference>
<dbReference type="HAMAP" id="MF_00037">
    <property type="entry name" value="MurB"/>
    <property type="match status" value="1"/>
</dbReference>
<dbReference type="RefSeq" id="WP_006566142.1">
    <property type="nucleotide sequence ID" value="NZ_BAABZP010000001.1"/>
</dbReference>
<evidence type="ECO:0000256" key="5">
    <source>
        <dbReference type="ARBA" id="ARBA00022490"/>
    </source>
</evidence>
<evidence type="ECO:0000256" key="10">
    <source>
        <dbReference type="ARBA" id="ARBA00022960"/>
    </source>
</evidence>
<dbReference type="InterPro" id="IPR003170">
    <property type="entry name" value="MurB"/>
</dbReference>
<dbReference type="InterPro" id="IPR016167">
    <property type="entry name" value="FAD-bd_PCMH_sub1"/>
</dbReference>
<dbReference type="InterPro" id="IPR036318">
    <property type="entry name" value="FAD-bd_PCMH-like_sf"/>
</dbReference>
<keyword evidence="5 16" id="KW-0963">Cytoplasm</keyword>
<dbReference type="AlphaFoldDB" id="A0A6N2QX35"/>
<accession>A0A6N2QX35</accession>
<feature type="active site" evidence="16">
    <location>
        <position position="175"/>
    </location>
</feature>
<dbReference type="Gene3D" id="3.30.43.10">
    <property type="entry name" value="Uridine Diphospho-n-acetylenolpyruvylglucosamine Reductase, domain 2"/>
    <property type="match status" value="1"/>
</dbReference>
<dbReference type="GO" id="GO:0071555">
    <property type="term" value="P:cell wall organization"/>
    <property type="evidence" value="ECO:0007669"/>
    <property type="project" value="UniProtKB-KW"/>
</dbReference>
<dbReference type="PANTHER" id="PTHR21071">
    <property type="entry name" value="UDP-N-ACETYLENOLPYRUVOYLGLUCOSAMINE REDUCTASE"/>
    <property type="match status" value="1"/>
</dbReference>
<dbReference type="InterPro" id="IPR036635">
    <property type="entry name" value="MurB_C_sf"/>
</dbReference>
<organism evidence="17">
    <name type="scientific">Anaerostipes caccae</name>
    <dbReference type="NCBI Taxonomy" id="105841"/>
    <lineage>
        <taxon>Bacteria</taxon>
        <taxon>Bacillati</taxon>
        <taxon>Bacillota</taxon>
        <taxon>Clostridia</taxon>
        <taxon>Lachnospirales</taxon>
        <taxon>Lachnospiraceae</taxon>
        <taxon>Anaerostipes</taxon>
    </lineage>
</organism>
<dbReference type="NCBIfam" id="TIGR00179">
    <property type="entry name" value="murB"/>
    <property type="match status" value="1"/>
</dbReference>
<evidence type="ECO:0000256" key="12">
    <source>
        <dbReference type="ARBA" id="ARBA00023002"/>
    </source>
</evidence>
<protein>
    <recommendedName>
        <fullName evidence="16">UDP-N-acetylenolpyruvoylglucosamine reductase</fullName>
        <ecNumber evidence="16">1.3.1.98</ecNumber>
    </recommendedName>
    <alternativeName>
        <fullName evidence="16">UDP-N-acetylmuramate dehydrogenase</fullName>
    </alternativeName>
</protein>